<evidence type="ECO:0000313" key="3">
    <source>
        <dbReference type="Proteomes" id="UP000294530"/>
    </source>
</evidence>
<dbReference type="InterPro" id="IPR036259">
    <property type="entry name" value="MFS_trans_sf"/>
</dbReference>
<name>A0A976IL47_BRELC</name>
<dbReference type="AlphaFoldDB" id="A0A976IL47"/>
<keyword evidence="1" id="KW-0812">Transmembrane</keyword>
<dbReference type="EMBL" id="SHOA02000009">
    <property type="protein sequence ID" value="TDH73815.1"/>
    <property type="molecule type" value="Genomic_DNA"/>
</dbReference>
<keyword evidence="1" id="KW-0472">Membrane</keyword>
<comment type="caution">
    <text evidence="2">The sequence shown here is derived from an EMBL/GenBank/DDBJ whole genome shotgun (WGS) entry which is preliminary data.</text>
</comment>
<feature type="transmembrane region" description="Helical" evidence="1">
    <location>
        <begin position="189"/>
        <end position="210"/>
    </location>
</feature>
<dbReference type="Gene3D" id="1.20.1250.20">
    <property type="entry name" value="MFS general substrate transporter like domains"/>
    <property type="match status" value="1"/>
</dbReference>
<dbReference type="GeneID" id="94349681"/>
<dbReference type="KEGG" id="blac:94349681"/>
<feature type="transmembrane region" description="Helical" evidence="1">
    <location>
        <begin position="69"/>
        <end position="89"/>
    </location>
</feature>
<feature type="transmembrane region" description="Helical" evidence="1">
    <location>
        <begin position="96"/>
        <end position="119"/>
    </location>
</feature>
<dbReference type="OrthoDB" id="114157at2759"/>
<dbReference type="SUPFAM" id="SSF103473">
    <property type="entry name" value="MFS general substrate transporter"/>
    <property type="match status" value="1"/>
</dbReference>
<keyword evidence="3" id="KW-1185">Reference proteome</keyword>
<evidence type="ECO:0000256" key="1">
    <source>
        <dbReference type="SAM" id="Phobius"/>
    </source>
</evidence>
<gene>
    <name evidence="2" type="ORF">CCR75_005936</name>
</gene>
<accession>A0A976IL47</accession>
<sequence>MMGVIGSATAILGPVIERKGPQWAVFSGTTLFLIGHIVTALGIRYKSIVGVYIGYGVIIAIGLDYRGTAAGFAVAGSGAGAVVWSKVYLPTIAAVGLSWMFVLLGEVMSTAMFLCVLVLRVPPSDFTVHGVDIHGQSVNRNNDIEDNPSTTYKICTTPTTAIHAATSSSSTPPMYPFTLKQALWTPDFLFMYLMFFANQLFGVIVLSRLYSMCTD</sequence>
<proteinExistence type="predicted"/>
<dbReference type="RefSeq" id="XP_067823313.1">
    <property type="nucleotide sequence ID" value="XM_067964010.1"/>
</dbReference>
<evidence type="ECO:0000313" key="2">
    <source>
        <dbReference type="EMBL" id="TDH73815.1"/>
    </source>
</evidence>
<feature type="transmembrane region" description="Helical" evidence="1">
    <location>
        <begin position="20"/>
        <end position="38"/>
    </location>
</feature>
<protein>
    <submittedName>
        <fullName evidence="2">Uncharacterized protein</fullName>
    </submittedName>
</protein>
<feature type="transmembrane region" description="Helical" evidence="1">
    <location>
        <begin position="45"/>
        <end position="63"/>
    </location>
</feature>
<organism evidence="2 3">
    <name type="scientific">Bremia lactucae</name>
    <name type="common">Lettuce downy mildew</name>
    <dbReference type="NCBI Taxonomy" id="4779"/>
    <lineage>
        <taxon>Eukaryota</taxon>
        <taxon>Sar</taxon>
        <taxon>Stramenopiles</taxon>
        <taxon>Oomycota</taxon>
        <taxon>Peronosporomycetes</taxon>
        <taxon>Peronosporales</taxon>
        <taxon>Peronosporaceae</taxon>
        <taxon>Bremia</taxon>
    </lineage>
</organism>
<keyword evidence="1" id="KW-1133">Transmembrane helix</keyword>
<reference evidence="2 3" key="1">
    <citation type="journal article" date="2021" name="Genome Biol.">
        <title>AFLAP: assembly-free linkage analysis pipeline using k-mers from genome sequencing data.</title>
        <authorList>
            <person name="Fletcher K."/>
            <person name="Zhang L."/>
            <person name="Gil J."/>
            <person name="Han R."/>
            <person name="Cavanaugh K."/>
            <person name="Michelmore R."/>
        </authorList>
    </citation>
    <scope>NUCLEOTIDE SEQUENCE [LARGE SCALE GENOMIC DNA]</scope>
    <source>
        <strain evidence="2 3">SF5</strain>
    </source>
</reference>
<dbReference type="Proteomes" id="UP000294530">
    <property type="component" value="Unassembled WGS sequence"/>
</dbReference>